<dbReference type="GO" id="GO:0042273">
    <property type="term" value="P:ribosomal large subunit biogenesis"/>
    <property type="evidence" value="ECO:0007669"/>
    <property type="project" value="TreeGrafter"/>
</dbReference>
<evidence type="ECO:0000256" key="2">
    <source>
        <dbReference type="ARBA" id="ARBA00006301"/>
    </source>
</evidence>
<dbReference type="PANTHER" id="PTHR12787:SF0">
    <property type="entry name" value="RIBOSOMAL RNA-PROCESSING PROTEIN 8"/>
    <property type="match status" value="1"/>
</dbReference>
<dbReference type="AlphaFoldDB" id="A0AAN6GFD5"/>
<sequence length="616" mass="64200">MAPPKDKAAAEIDAIQAQLERTQASLADTILAKLGSVGASSSKTTTTAANKTSSNAKGKGKGEKNDKQRDKLLLSAAPRSSTLGLGAVPAAQTAAAGSSSSGPKAALNEADVRLRGRLVSKRKRGEHDAEGDAGDVSSKTNGKAKHAGKGSEDKDDDEDEAGRSKVVSQSSSSKKAGAGPSNDIFAQAAKKQKKATAAAAAAAAAAAPAESDEMAGLSKAQRKKMRKKAKLEAEAQGGTEDGDVTMTAADASVPSSVKSNGAVAKAASTLSPSARTAAAVVAPAAAATSTAALTPLQKAMSQKLAGARFRTINETLYTQSSRAAVELMEREPGTLAEYHSGFREQVKGWPKNPVDVLARRIASASTASTSPTPLIADLGAGEAPLQQALRKLLPAAKVLSYDLLTSPDGRIVGADCARFPFGVPLPGDPRASSVPACVRRALDEKTRAKASAKAKANGKEKEKGKMEAGEGDEGNAAANPQAVVDVVVFCLSLMPTNWVDMILEARRILREGGELYIAEVASRFNTLDTFISILERSGFKLLDKDDSNTHFTLLHLRMMKDAVVLNQWKADHKGAGVAEQGWEEALAQAEADEEAYRTALVEHGATILKPCLYKRR</sequence>
<feature type="region of interest" description="Disordered" evidence="10">
    <location>
        <begin position="448"/>
        <end position="476"/>
    </location>
</feature>
<dbReference type="GO" id="GO:0005730">
    <property type="term" value="C:nucleolus"/>
    <property type="evidence" value="ECO:0007669"/>
    <property type="project" value="UniProtKB-SubCell"/>
</dbReference>
<dbReference type="EC" id="2.1.1.-" evidence="9"/>
<evidence type="ECO:0000256" key="4">
    <source>
        <dbReference type="ARBA" id="ARBA00022603"/>
    </source>
</evidence>
<dbReference type="PANTHER" id="PTHR12787">
    <property type="entry name" value="RIBOSOMAL RNA-PROCESSING PROTEIN 8"/>
    <property type="match status" value="1"/>
</dbReference>
<keyword evidence="12" id="KW-1185">Reference proteome</keyword>
<feature type="compositionally biased region" description="Basic residues" evidence="10">
    <location>
        <begin position="220"/>
        <end position="229"/>
    </location>
</feature>
<evidence type="ECO:0000256" key="3">
    <source>
        <dbReference type="ARBA" id="ARBA00022552"/>
    </source>
</evidence>
<dbReference type="Gene3D" id="1.10.10.2150">
    <property type="entry name" value="Ribosomal RNA-processing protein 8, N-terminal domain"/>
    <property type="match status" value="1"/>
</dbReference>
<evidence type="ECO:0000256" key="5">
    <source>
        <dbReference type="ARBA" id="ARBA00022679"/>
    </source>
</evidence>
<evidence type="ECO:0000256" key="7">
    <source>
        <dbReference type="ARBA" id="ARBA00023242"/>
    </source>
</evidence>
<name>A0AAN6GFD5_9BASI</name>
<comment type="similarity">
    <text evidence="2 9">Belongs to the methyltransferase superfamily. RRP8 family.</text>
</comment>
<evidence type="ECO:0000256" key="9">
    <source>
        <dbReference type="RuleBase" id="RU365074"/>
    </source>
</evidence>
<evidence type="ECO:0000256" key="6">
    <source>
        <dbReference type="ARBA" id="ARBA00022691"/>
    </source>
</evidence>
<dbReference type="InterPro" id="IPR042036">
    <property type="entry name" value="RRP8_N"/>
</dbReference>
<dbReference type="SUPFAM" id="SSF53335">
    <property type="entry name" value="S-adenosyl-L-methionine-dependent methyltransferases"/>
    <property type="match status" value="1"/>
</dbReference>
<feature type="compositionally biased region" description="Low complexity" evidence="10">
    <location>
        <begin position="164"/>
        <end position="175"/>
    </location>
</feature>
<feature type="compositionally biased region" description="Basic and acidic residues" evidence="10">
    <location>
        <begin position="457"/>
        <end position="468"/>
    </location>
</feature>
<dbReference type="Gene3D" id="3.40.50.150">
    <property type="entry name" value="Vaccinia Virus protein VP39"/>
    <property type="match status" value="1"/>
</dbReference>
<comment type="subcellular location">
    <subcellularLocation>
        <location evidence="1 9">Nucleus</location>
        <location evidence="1 9">Nucleolus</location>
    </subcellularLocation>
</comment>
<proteinExistence type="inferred from homology"/>
<evidence type="ECO:0000256" key="8">
    <source>
        <dbReference type="ARBA" id="ARBA00076672"/>
    </source>
</evidence>
<keyword evidence="3 9" id="KW-0698">rRNA processing</keyword>
<gene>
    <name evidence="11" type="primary">RRP8</name>
    <name evidence="11" type="ORF">OC842_003855</name>
</gene>
<dbReference type="FunFam" id="1.10.10.2150:FF:000001">
    <property type="entry name" value="Ribosomal RNA-processing protein 8"/>
    <property type="match status" value="1"/>
</dbReference>
<protein>
    <recommendedName>
        <fullName evidence="8 9">Ribosomal RNA-processing protein 8</fullName>
        <ecNumber evidence="9">2.1.1.-</ecNumber>
    </recommendedName>
</protein>
<evidence type="ECO:0000313" key="11">
    <source>
        <dbReference type="EMBL" id="KAK0530632.1"/>
    </source>
</evidence>
<dbReference type="InterPro" id="IPR029063">
    <property type="entry name" value="SAM-dependent_MTases_sf"/>
</dbReference>
<accession>A0AAN6GFD5</accession>
<dbReference type="GO" id="GO:0016433">
    <property type="term" value="F:rRNA (adenine) methyltransferase activity"/>
    <property type="evidence" value="ECO:0007669"/>
    <property type="project" value="TreeGrafter"/>
</dbReference>
<feature type="compositionally biased region" description="Basic residues" evidence="10">
    <location>
        <begin position="115"/>
        <end position="124"/>
    </location>
</feature>
<dbReference type="EMBL" id="JAPDMQ010000209">
    <property type="protein sequence ID" value="KAK0530632.1"/>
    <property type="molecule type" value="Genomic_DNA"/>
</dbReference>
<comment type="caution">
    <text evidence="11">The sequence shown here is derived from an EMBL/GenBank/DDBJ whole genome shotgun (WGS) entry which is preliminary data.</text>
</comment>
<feature type="compositionally biased region" description="Basic and acidic residues" evidence="10">
    <location>
        <begin position="60"/>
        <end position="72"/>
    </location>
</feature>
<dbReference type="Pfam" id="PF05148">
    <property type="entry name" value="Methyltransf_8"/>
    <property type="match status" value="2"/>
</dbReference>
<evidence type="ECO:0000256" key="10">
    <source>
        <dbReference type="SAM" id="MobiDB-lite"/>
    </source>
</evidence>
<dbReference type="InterPro" id="IPR007823">
    <property type="entry name" value="RRP8"/>
</dbReference>
<feature type="compositionally biased region" description="Low complexity" evidence="10">
    <location>
        <begin position="195"/>
        <end position="209"/>
    </location>
</feature>
<organism evidence="11 12">
    <name type="scientific">Tilletia horrida</name>
    <dbReference type="NCBI Taxonomy" id="155126"/>
    <lineage>
        <taxon>Eukaryota</taxon>
        <taxon>Fungi</taxon>
        <taxon>Dikarya</taxon>
        <taxon>Basidiomycota</taxon>
        <taxon>Ustilaginomycotina</taxon>
        <taxon>Exobasidiomycetes</taxon>
        <taxon>Tilletiales</taxon>
        <taxon>Tilletiaceae</taxon>
        <taxon>Tilletia</taxon>
    </lineage>
</organism>
<keyword evidence="7 9" id="KW-0539">Nucleus</keyword>
<comment type="function">
    <text evidence="9">S-adenosyl-L-methionine-dependent methyltransferase that specifically methylates the N(1) position of adenine in helix 25.1 in 25S rRNA. Required both for ribosomal 40S and 60S subunits biogenesis. Required for efficient pre-rRNA cleavage at site A2.</text>
</comment>
<feature type="compositionally biased region" description="Low complexity" evidence="10">
    <location>
        <begin position="39"/>
        <end position="57"/>
    </location>
</feature>
<evidence type="ECO:0000313" key="12">
    <source>
        <dbReference type="Proteomes" id="UP001176521"/>
    </source>
</evidence>
<keyword evidence="5 9" id="KW-0808">Transferase</keyword>
<evidence type="ECO:0000256" key="1">
    <source>
        <dbReference type="ARBA" id="ARBA00004604"/>
    </source>
</evidence>
<keyword evidence="4 9" id="KW-0489">Methyltransferase</keyword>
<feature type="compositionally biased region" description="Low complexity" evidence="10">
    <location>
        <begin position="84"/>
        <end position="106"/>
    </location>
</feature>
<feature type="region of interest" description="Disordered" evidence="10">
    <location>
        <begin position="37"/>
        <end position="245"/>
    </location>
</feature>
<keyword evidence="6 9" id="KW-0949">S-adenosyl-L-methionine</keyword>
<dbReference type="Proteomes" id="UP001176521">
    <property type="component" value="Unassembled WGS sequence"/>
</dbReference>
<reference evidence="11" key="1">
    <citation type="journal article" date="2023" name="PhytoFront">
        <title>Draft Genome Resources of Seven Strains of Tilletia horrida, Causal Agent of Kernel Smut of Rice.</title>
        <authorList>
            <person name="Khanal S."/>
            <person name="Antony Babu S."/>
            <person name="Zhou X.G."/>
        </authorList>
    </citation>
    <scope>NUCLEOTIDE SEQUENCE</scope>
    <source>
        <strain evidence="11">TX3</strain>
    </source>
</reference>